<dbReference type="EMBL" id="JAUJYO010000009">
    <property type="protein sequence ID" value="KAK1307874.1"/>
    <property type="molecule type" value="Genomic_DNA"/>
</dbReference>
<protein>
    <submittedName>
        <fullName evidence="1">Exocyst complex component 5</fullName>
    </submittedName>
</protein>
<organism evidence="1 2">
    <name type="scientific">Acorus calamus</name>
    <name type="common">Sweet flag</name>
    <dbReference type="NCBI Taxonomy" id="4465"/>
    <lineage>
        <taxon>Eukaryota</taxon>
        <taxon>Viridiplantae</taxon>
        <taxon>Streptophyta</taxon>
        <taxon>Embryophyta</taxon>
        <taxon>Tracheophyta</taxon>
        <taxon>Spermatophyta</taxon>
        <taxon>Magnoliopsida</taxon>
        <taxon>Liliopsida</taxon>
        <taxon>Acoraceae</taxon>
        <taxon>Acorus</taxon>
    </lineage>
</organism>
<reference evidence="1" key="2">
    <citation type="submission" date="2023-06" db="EMBL/GenBank/DDBJ databases">
        <authorList>
            <person name="Ma L."/>
            <person name="Liu K.-W."/>
            <person name="Li Z."/>
            <person name="Hsiao Y.-Y."/>
            <person name="Qi Y."/>
            <person name="Fu T."/>
            <person name="Tang G."/>
            <person name="Zhang D."/>
            <person name="Sun W.-H."/>
            <person name="Liu D.-K."/>
            <person name="Li Y."/>
            <person name="Chen G.-Z."/>
            <person name="Liu X.-D."/>
            <person name="Liao X.-Y."/>
            <person name="Jiang Y.-T."/>
            <person name="Yu X."/>
            <person name="Hao Y."/>
            <person name="Huang J."/>
            <person name="Zhao X.-W."/>
            <person name="Ke S."/>
            <person name="Chen Y.-Y."/>
            <person name="Wu W.-L."/>
            <person name="Hsu J.-L."/>
            <person name="Lin Y.-F."/>
            <person name="Huang M.-D."/>
            <person name="Li C.-Y."/>
            <person name="Huang L."/>
            <person name="Wang Z.-W."/>
            <person name="Zhao X."/>
            <person name="Zhong W.-Y."/>
            <person name="Peng D.-H."/>
            <person name="Ahmad S."/>
            <person name="Lan S."/>
            <person name="Zhang J.-S."/>
            <person name="Tsai W.-C."/>
            <person name="Van De Peer Y."/>
            <person name="Liu Z.-J."/>
        </authorList>
    </citation>
    <scope>NUCLEOTIDE SEQUENCE</scope>
    <source>
        <strain evidence="1">CP</strain>
        <tissue evidence="1">Leaves</tissue>
    </source>
</reference>
<proteinExistence type="predicted"/>
<accession>A0AAV9E3N3</accession>
<dbReference type="Proteomes" id="UP001180020">
    <property type="component" value="Unassembled WGS sequence"/>
</dbReference>
<evidence type="ECO:0000313" key="2">
    <source>
        <dbReference type="Proteomes" id="UP001180020"/>
    </source>
</evidence>
<evidence type="ECO:0000313" key="1">
    <source>
        <dbReference type="EMBL" id="KAK1307874.1"/>
    </source>
</evidence>
<name>A0AAV9E3N3_ACOCL</name>
<gene>
    <name evidence="1" type="primary">SEC10</name>
    <name evidence="1" type="ORF">QJS10_CPA09g00907</name>
</gene>
<keyword evidence="2" id="KW-1185">Reference proteome</keyword>
<reference evidence="1" key="1">
    <citation type="journal article" date="2023" name="Nat. Commun.">
        <title>Diploid and tetraploid genomes of Acorus and the evolution of monocots.</title>
        <authorList>
            <person name="Ma L."/>
            <person name="Liu K.W."/>
            <person name="Li Z."/>
            <person name="Hsiao Y.Y."/>
            <person name="Qi Y."/>
            <person name="Fu T."/>
            <person name="Tang G.D."/>
            <person name="Zhang D."/>
            <person name="Sun W.H."/>
            <person name="Liu D.K."/>
            <person name="Li Y."/>
            <person name="Chen G.Z."/>
            <person name="Liu X.D."/>
            <person name="Liao X.Y."/>
            <person name="Jiang Y.T."/>
            <person name="Yu X."/>
            <person name="Hao Y."/>
            <person name="Huang J."/>
            <person name="Zhao X.W."/>
            <person name="Ke S."/>
            <person name="Chen Y.Y."/>
            <person name="Wu W.L."/>
            <person name="Hsu J.L."/>
            <person name="Lin Y.F."/>
            <person name="Huang M.D."/>
            <person name="Li C.Y."/>
            <person name="Huang L."/>
            <person name="Wang Z.W."/>
            <person name="Zhao X."/>
            <person name="Zhong W.Y."/>
            <person name="Peng D.H."/>
            <person name="Ahmad S."/>
            <person name="Lan S."/>
            <person name="Zhang J.S."/>
            <person name="Tsai W.C."/>
            <person name="Van de Peer Y."/>
            <person name="Liu Z.J."/>
        </authorList>
    </citation>
    <scope>NUCLEOTIDE SEQUENCE</scope>
    <source>
        <strain evidence="1">CP</strain>
    </source>
</reference>
<dbReference type="AlphaFoldDB" id="A0AAV9E3N3"/>
<sequence length="69" mass="7580">MELNSSPGDLMELSPLFSDDSRVVEAATVAQKLLKHSSSTNHESLSFLDTDDDSDSSIVVVYYSMHQAM</sequence>
<comment type="caution">
    <text evidence="1">The sequence shown here is derived from an EMBL/GenBank/DDBJ whole genome shotgun (WGS) entry which is preliminary data.</text>
</comment>